<keyword evidence="1" id="KW-0732">Signal</keyword>
<evidence type="ECO:0000313" key="2">
    <source>
        <dbReference type="EMBL" id="RDI28852.1"/>
    </source>
</evidence>
<organism evidence="2 3">
    <name type="scientific">Pseudacidovorax intermedius</name>
    <dbReference type="NCBI Taxonomy" id="433924"/>
    <lineage>
        <taxon>Bacteria</taxon>
        <taxon>Pseudomonadati</taxon>
        <taxon>Pseudomonadota</taxon>
        <taxon>Betaproteobacteria</taxon>
        <taxon>Burkholderiales</taxon>
        <taxon>Comamonadaceae</taxon>
        <taxon>Pseudacidovorax</taxon>
    </lineage>
</organism>
<feature type="signal peptide" evidence="1">
    <location>
        <begin position="1"/>
        <end position="23"/>
    </location>
</feature>
<protein>
    <recommendedName>
        <fullName evidence="4">Beta-barrel assembly machine subunit BamE</fullName>
    </recommendedName>
</protein>
<comment type="caution">
    <text evidence="2">The sequence shown here is derived from an EMBL/GenBank/DDBJ whole genome shotgun (WGS) entry which is preliminary data.</text>
</comment>
<evidence type="ECO:0000256" key="1">
    <source>
        <dbReference type="SAM" id="SignalP"/>
    </source>
</evidence>
<feature type="chain" id="PRO_5016704678" description="Beta-barrel assembly machine subunit BamE" evidence="1">
    <location>
        <begin position="24"/>
        <end position="165"/>
    </location>
</feature>
<reference evidence="2 3" key="1">
    <citation type="submission" date="2018-07" db="EMBL/GenBank/DDBJ databases">
        <title>Genomic Encyclopedia of Type Strains, Phase IV (KMG-IV): sequencing the most valuable type-strain genomes for metagenomic binning, comparative biology and taxonomic classification.</title>
        <authorList>
            <person name="Goeker M."/>
        </authorList>
    </citation>
    <scope>NUCLEOTIDE SEQUENCE [LARGE SCALE GENOMIC DNA]</scope>
    <source>
        <strain evidence="2 3">DSM 21352</strain>
    </source>
</reference>
<evidence type="ECO:0000313" key="3">
    <source>
        <dbReference type="Proteomes" id="UP000255265"/>
    </source>
</evidence>
<dbReference type="PROSITE" id="PS51257">
    <property type="entry name" value="PROKAR_LIPOPROTEIN"/>
    <property type="match status" value="1"/>
</dbReference>
<keyword evidence="3" id="KW-1185">Reference proteome</keyword>
<dbReference type="STRING" id="433924.NS331_12660"/>
<proteinExistence type="predicted"/>
<dbReference type="AlphaFoldDB" id="A0A370FMD3"/>
<dbReference type="EMBL" id="QQAV01000001">
    <property type="protein sequence ID" value="RDI28852.1"/>
    <property type="molecule type" value="Genomic_DNA"/>
</dbReference>
<evidence type="ECO:0008006" key="4">
    <source>
        <dbReference type="Google" id="ProtNLM"/>
    </source>
</evidence>
<accession>A0A370FMD3</accession>
<gene>
    <name evidence="2" type="ORF">DFR41_101608</name>
</gene>
<dbReference type="RefSeq" id="WP_114801640.1">
    <property type="nucleotide sequence ID" value="NZ_QQAV01000001.1"/>
</dbReference>
<dbReference type="OrthoDB" id="8962020at2"/>
<name>A0A370FMD3_9BURK</name>
<dbReference type="Proteomes" id="UP000255265">
    <property type="component" value="Unassembled WGS sequence"/>
</dbReference>
<sequence length="165" mass="18652">MNTGRRLALGCALAAAAWLVGCASEPQWVPAGASRAEVLQQLGAPTATYALPTGERLQYSRQPAGFEVNNVDLDASGRVVAVTQELQEIRFGQILVDQWRVADVLRTFGRPEEISRVWSFQGEVWQWRYRQLNTPRLLYIYIDPQGVVRRYHTGDDLRFVPPNRP</sequence>